<feature type="region of interest" description="Disordered" evidence="2">
    <location>
        <begin position="21"/>
        <end position="66"/>
    </location>
</feature>
<evidence type="ECO:0000256" key="2">
    <source>
        <dbReference type="SAM" id="MobiDB-lite"/>
    </source>
</evidence>
<dbReference type="Proteomes" id="UP001193748">
    <property type="component" value="Unassembled WGS sequence"/>
</dbReference>
<organism evidence="3 4">
    <name type="scientific">Clostridium beijerinckii</name>
    <name type="common">Clostridium MP</name>
    <dbReference type="NCBI Taxonomy" id="1520"/>
    <lineage>
        <taxon>Bacteria</taxon>
        <taxon>Bacillati</taxon>
        <taxon>Bacillota</taxon>
        <taxon>Clostridia</taxon>
        <taxon>Eubacteriales</taxon>
        <taxon>Clostridiaceae</taxon>
        <taxon>Clostridium</taxon>
    </lineage>
</organism>
<sequence>MFVRNLNLRKRLGMSRLMEADAGAGAGSAGDGSGEGGEGNTNTDKDGEGEGGKGEDKTFTQADVDKMIKDRLAREKKGQLSKEELKAYQEWKDSQKTEDEKKNEKLTQAEIKAKEAEERALLAETKVTCLSKGVNATSVDDVVVLAKAMVSDDVTIDQAIDKVLEKYPHFKGEAATEEQKGFKKIGAPGSKGSKANEEALKAAFGIK</sequence>
<evidence type="ECO:0000313" key="3">
    <source>
        <dbReference type="EMBL" id="NRT88111.1"/>
    </source>
</evidence>
<reference evidence="3" key="2">
    <citation type="journal article" date="2022" name="Nat. Biotechnol.">
        <title>Carbon-negative production of acetone and isopropanol by gas fermentation at industrial pilot scale.</title>
        <authorList>
            <person name="Liew F.E."/>
            <person name="Nogle R."/>
            <person name="Abdalla T."/>
            <person name="Rasor B.J."/>
            <person name="Canter C."/>
            <person name="Jensen R.O."/>
            <person name="Wang L."/>
            <person name="Strutz J."/>
            <person name="Chirania P."/>
            <person name="De Tissera S."/>
            <person name="Mueller A.P."/>
            <person name="Ruan Z."/>
            <person name="Gao A."/>
            <person name="Tran L."/>
            <person name="Engle N.L."/>
            <person name="Bromley J.C."/>
            <person name="Daniell J."/>
            <person name="Conrado R."/>
            <person name="Tschaplinski T.J."/>
            <person name="Giannone R.J."/>
            <person name="Hettich R.L."/>
            <person name="Karim A.S."/>
            <person name="Simpson S.D."/>
            <person name="Brown S.D."/>
            <person name="Leang C."/>
            <person name="Jewett M.C."/>
            <person name="Kopke M."/>
        </authorList>
    </citation>
    <scope>NUCLEOTIDE SEQUENCE</scope>
    <source>
        <strain evidence="3">DJ080</strain>
    </source>
</reference>
<evidence type="ECO:0000313" key="4">
    <source>
        <dbReference type="Proteomes" id="UP001193748"/>
    </source>
</evidence>
<gene>
    <name evidence="3" type="ORF">B0H41_001790</name>
</gene>
<name>A0AAX0AYT6_CLOBE</name>
<dbReference type="AlphaFoldDB" id="A0AAX0AYT6"/>
<dbReference type="RefSeq" id="WP_173710672.1">
    <property type="nucleotide sequence ID" value="NZ_JABSWW010000001.1"/>
</dbReference>
<keyword evidence="1" id="KW-0175">Coiled coil</keyword>
<feature type="compositionally biased region" description="Gly residues" evidence="2">
    <location>
        <begin position="24"/>
        <end position="39"/>
    </location>
</feature>
<reference evidence="3" key="1">
    <citation type="submission" date="2020-05" db="EMBL/GenBank/DDBJ databases">
        <authorList>
            <person name="Brown S."/>
            <person name="Huntemann M."/>
            <person name="Clum A."/>
            <person name="Spunde A."/>
            <person name="Palaniappan K."/>
            <person name="Ritter S."/>
            <person name="Mikhailova N."/>
            <person name="Chen I.-M."/>
            <person name="Stamatis D."/>
            <person name="Reddy T."/>
            <person name="O'Malley R."/>
            <person name="Daum C."/>
            <person name="Shapiro N."/>
            <person name="Ivanova N."/>
            <person name="Kyrpides N."/>
            <person name="Woyke T."/>
        </authorList>
    </citation>
    <scope>NUCLEOTIDE SEQUENCE</scope>
    <source>
        <strain evidence="3">DJ080</strain>
    </source>
</reference>
<feature type="region of interest" description="Disordered" evidence="2">
    <location>
        <begin position="174"/>
        <end position="194"/>
    </location>
</feature>
<evidence type="ECO:0000256" key="1">
    <source>
        <dbReference type="SAM" id="Coils"/>
    </source>
</evidence>
<comment type="caution">
    <text evidence="3">The sequence shown here is derived from an EMBL/GenBank/DDBJ whole genome shotgun (WGS) entry which is preliminary data.</text>
</comment>
<accession>A0AAX0AYT6</accession>
<protein>
    <submittedName>
        <fullName evidence="3">Vancomycin resistance protein YoaR</fullName>
    </submittedName>
</protein>
<feature type="compositionally biased region" description="Basic and acidic residues" evidence="2">
    <location>
        <begin position="43"/>
        <end position="66"/>
    </location>
</feature>
<proteinExistence type="predicted"/>
<feature type="coiled-coil region" evidence="1">
    <location>
        <begin position="99"/>
        <end position="126"/>
    </location>
</feature>
<dbReference type="EMBL" id="JABSWW010000001">
    <property type="protein sequence ID" value="NRT88111.1"/>
    <property type="molecule type" value="Genomic_DNA"/>
</dbReference>